<dbReference type="KEGG" id="nhl:Nhal_0459"/>
<protein>
    <submittedName>
        <fullName evidence="2">Uncharacterized protein</fullName>
    </submittedName>
</protein>
<keyword evidence="3" id="KW-1185">Reference proteome</keyword>
<evidence type="ECO:0000256" key="1">
    <source>
        <dbReference type="SAM" id="MobiDB-lite"/>
    </source>
</evidence>
<evidence type="ECO:0000313" key="2">
    <source>
        <dbReference type="EMBL" id="ADE13645.1"/>
    </source>
</evidence>
<evidence type="ECO:0000313" key="3">
    <source>
        <dbReference type="Proteomes" id="UP000001844"/>
    </source>
</evidence>
<proteinExistence type="predicted"/>
<dbReference type="HOGENOM" id="CLU_3045783_0_0_6"/>
<sequence>MQQQHNQQRTLYTNRTALHPLPEGRGFGRRISKQQEVLGAIQEPSPEGRGMSEA</sequence>
<dbReference type="Proteomes" id="UP000001844">
    <property type="component" value="Chromosome"/>
</dbReference>
<feature type="compositionally biased region" description="Polar residues" evidence="1">
    <location>
        <begin position="1"/>
        <end position="16"/>
    </location>
</feature>
<name>D5BVL7_NITHN</name>
<dbReference type="EMBL" id="CP001798">
    <property type="protein sequence ID" value="ADE13645.1"/>
    <property type="molecule type" value="Genomic_DNA"/>
</dbReference>
<gene>
    <name evidence="2" type="ordered locus">Nhal_0459</name>
</gene>
<feature type="region of interest" description="Disordered" evidence="1">
    <location>
        <begin position="1"/>
        <end position="54"/>
    </location>
</feature>
<organism evidence="2 3">
    <name type="scientific">Nitrosococcus halophilus (strain Nc4)</name>
    <dbReference type="NCBI Taxonomy" id="472759"/>
    <lineage>
        <taxon>Bacteria</taxon>
        <taxon>Pseudomonadati</taxon>
        <taxon>Pseudomonadota</taxon>
        <taxon>Gammaproteobacteria</taxon>
        <taxon>Chromatiales</taxon>
        <taxon>Chromatiaceae</taxon>
        <taxon>Nitrosococcus</taxon>
    </lineage>
</organism>
<accession>D5BVL7</accession>
<reference evidence="3" key="1">
    <citation type="submission" date="2010-04" db="EMBL/GenBank/DDBJ databases">
        <title>Complete genome sequence of Nitrosococcus halophilus Nc4, a salt-adapted, aerobic obligate ammonia-oxidizing sulfur purple bacterium.</title>
        <authorList>
            <consortium name="US DOE Joint Genome Institute"/>
            <person name="Campbell M.A."/>
            <person name="Malfatti S.A."/>
            <person name="Chain P.S.G."/>
            <person name="Heidelberg J.F."/>
            <person name="Ward B.B."/>
            <person name="Klotz M.G."/>
        </authorList>
    </citation>
    <scope>NUCLEOTIDE SEQUENCE [LARGE SCALE GENOMIC DNA]</scope>
    <source>
        <strain evidence="3">Nc4</strain>
    </source>
</reference>
<dbReference type="AlphaFoldDB" id="D5BVL7"/>